<evidence type="ECO:0000313" key="3">
    <source>
        <dbReference type="Proteomes" id="UP000777438"/>
    </source>
</evidence>
<dbReference type="PANTHER" id="PTHR38703:SF1">
    <property type="entry name" value="ALLERGEN"/>
    <property type="match status" value="1"/>
</dbReference>
<evidence type="ECO:0000256" key="1">
    <source>
        <dbReference type="SAM" id="MobiDB-lite"/>
    </source>
</evidence>
<name>A0A9P8W4U4_9HYPO</name>
<feature type="compositionally biased region" description="Basic and acidic residues" evidence="1">
    <location>
        <begin position="62"/>
        <end position="72"/>
    </location>
</feature>
<feature type="compositionally biased region" description="Polar residues" evidence="1">
    <location>
        <begin position="47"/>
        <end position="57"/>
    </location>
</feature>
<protein>
    <submittedName>
        <fullName evidence="2">Uncharacterized protein</fullName>
    </submittedName>
</protein>
<feature type="compositionally biased region" description="Low complexity" evidence="1">
    <location>
        <begin position="17"/>
        <end position="31"/>
    </location>
</feature>
<sequence>MVNRLKSILKRGKRLLKGQSSEQQQPSGPEKAVVPKGNQQKDVEVDPNSNRVPQFSNGPFGREMDAPQDRVADYSGDDGQVSPMTGVEPSERSDAQLGPTSDTIRMVPQTPLSGSSDEDQTLDSLSPKTRDEAVESHQQQNQAVPPSTSLDETTYDTVDVHPPQTAIVPLSTPLEQQQVQDTLEIHQLRPPNAPYSETARYSSSAYSTDAISEDRKHHDLASTVTQTESEDEITNKQGEMVTHTSSDFDQTTDTRPPVVHEEIKPHVHEVIEVQRTREIHVHEHKTWIQPIKDPNPVILPAQHWAQDQETGEVFKIPDELGEHMMATGGK</sequence>
<gene>
    <name evidence="2" type="ORF">B0T10DRAFT_596787</name>
</gene>
<organism evidence="2 3">
    <name type="scientific">Thelonectria olida</name>
    <dbReference type="NCBI Taxonomy" id="1576542"/>
    <lineage>
        <taxon>Eukaryota</taxon>
        <taxon>Fungi</taxon>
        <taxon>Dikarya</taxon>
        <taxon>Ascomycota</taxon>
        <taxon>Pezizomycotina</taxon>
        <taxon>Sordariomycetes</taxon>
        <taxon>Hypocreomycetidae</taxon>
        <taxon>Hypocreales</taxon>
        <taxon>Nectriaceae</taxon>
        <taxon>Thelonectria</taxon>
    </lineage>
</organism>
<keyword evidence="3" id="KW-1185">Reference proteome</keyword>
<feature type="compositionally biased region" description="Polar residues" evidence="1">
    <location>
        <begin position="136"/>
        <end position="156"/>
    </location>
</feature>
<evidence type="ECO:0000313" key="2">
    <source>
        <dbReference type="EMBL" id="KAH6890640.1"/>
    </source>
</evidence>
<comment type="caution">
    <text evidence="2">The sequence shown here is derived from an EMBL/GenBank/DDBJ whole genome shotgun (WGS) entry which is preliminary data.</text>
</comment>
<reference evidence="2 3" key="1">
    <citation type="journal article" date="2021" name="Nat. Commun.">
        <title>Genetic determinants of endophytism in the Arabidopsis root mycobiome.</title>
        <authorList>
            <person name="Mesny F."/>
            <person name="Miyauchi S."/>
            <person name="Thiergart T."/>
            <person name="Pickel B."/>
            <person name="Atanasova L."/>
            <person name="Karlsson M."/>
            <person name="Huettel B."/>
            <person name="Barry K.W."/>
            <person name="Haridas S."/>
            <person name="Chen C."/>
            <person name="Bauer D."/>
            <person name="Andreopoulos W."/>
            <person name="Pangilinan J."/>
            <person name="LaButti K."/>
            <person name="Riley R."/>
            <person name="Lipzen A."/>
            <person name="Clum A."/>
            <person name="Drula E."/>
            <person name="Henrissat B."/>
            <person name="Kohler A."/>
            <person name="Grigoriev I.V."/>
            <person name="Martin F.M."/>
            <person name="Hacquard S."/>
        </authorList>
    </citation>
    <scope>NUCLEOTIDE SEQUENCE [LARGE SCALE GENOMIC DNA]</scope>
    <source>
        <strain evidence="2 3">MPI-CAGE-CH-0241</strain>
    </source>
</reference>
<dbReference type="OrthoDB" id="5106716at2759"/>
<proteinExistence type="predicted"/>
<feature type="region of interest" description="Disordered" evidence="1">
    <location>
        <begin position="1"/>
        <end position="158"/>
    </location>
</feature>
<dbReference type="AlphaFoldDB" id="A0A9P8W4U4"/>
<dbReference type="EMBL" id="JAGPYM010000009">
    <property type="protein sequence ID" value="KAH6890640.1"/>
    <property type="molecule type" value="Genomic_DNA"/>
</dbReference>
<dbReference type="PANTHER" id="PTHR38703">
    <property type="entry name" value="CHROMOSOME 8, WHOLE GENOME SHOTGUN SEQUENCE"/>
    <property type="match status" value="1"/>
</dbReference>
<accession>A0A9P8W4U4</accession>
<feature type="compositionally biased region" description="Basic residues" evidence="1">
    <location>
        <begin position="7"/>
        <end position="16"/>
    </location>
</feature>
<dbReference type="Proteomes" id="UP000777438">
    <property type="component" value="Unassembled WGS sequence"/>
</dbReference>